<evidence type="ECO:0000256" key="6">
    <source>
        <dbReference type="ARBA" id="ARBA00023170"/>
    </source>
</evidence>
<keyword evidence="3" id="KW-0732">Signal</keyword>
<dbReference type="Pfam" id="PF13516">
    <property type="entry name" value="LRR_6"/>
    <property type="match status" value="1"/>
</dbReference>
<evidence type="ECO:0000256" key="7">
    <source>
        <dbReference type="ARBA" id="ARBA00023180"/>
    </source>
</evidence>
<dbReference type="EMBL" id="PSQE01000002">
    <property type="protein sequence ID" value="RHN75015.1"/>
    <property type="molecule type" value="Genomic_DNA"/>
</dbReference>
<keyword evidence="2 8" id="KW-0812">Transmembrane</keyword>
<accession>A0A396JF07</accession>
<evidence type="ECO:0000313" key="9">
    <source>
        <dbReference type="EMBL" id="RHN75015.1"/>
    </source>
</evidence>
<feature type="transmembrane region" description="Helical" evidence="8">
    <location>
        <begin position="254"/>
        <end position="273"/>
    </location>
</feature>
<dbReference type="SUPFAM" id="SSF52058">
    <property type="entry name" value="L domain-like"/>
    <property type="match status" value="1"/>
</dbReference>
<dbReference type="Pfam" id="PF00560">
    <property type="entry name" value="LRR_1"/>
    <property type="match status" value="3"/>
</dbReference>
<keyword evidence="5 8" id="KW-0472">Membrane</keyword>
<protein>
    <submittedName>
        <fullName evidence="9">Putative leucine-rich repeat domain, L domain-containing protein</fullName>
    </submittedName>
</protein>
<comment type="subcellular location">
    <subcellularLocation>
        <location evidence="1">Membrane</location>
        <topology evidence="1">Single-pass type I membrane protein</topology>
    </subcellularLocation>
</comment>
<dbReference type="AlphaFoldDB" id="A0A396JF07"/>
<evidence type="ECO:0000256" key="4">
    <source>
        <dbReference type="ARBA" id="ARBA00022989"/>
    </source>
</evidence>
<dbReference type="PANTHER" id="PTHR48061">
    <property type="entry name" value="LEUCINE-RICH REPEAT RECEPTOR PROTEIN KINASE EMS1-LIKE-RELATED"/>
    <property type="match status" value="1"/>
</dbReference>
<evidence type="ECO:0000256" key="2">
    <source>
        <dbReference type="ARBA" id="ARBA00022692"/>
    </source>
</evidence>
<gene>
    <name evidence="9" type="ORF">MtrunA17_Chr2g0316581</name>
</gene>
<keyword evidence="7" id="KW-0325">Glycoprotein</keyword>
<dbReference type="InterPro" id="IPR032675">
    <property type="entry name" value="LRR_dom_sf"/>
</dbReference>
<dbReference type="PANTHER" id="PTHR48061:SF46">
    <property type="entry name" value="LEUCINE-RICH REPEAT-CONTAINING N-TERMINAL PLANT-TYPE DOMAIN-CONTAINING PROTEIN"/>
    <property type="match status" value="1"/>
</dbReference>
<evidence type="ECO:0000256" key="8">
    <source>
        <dbReference type="SAM" id="Phobius"/>
    </source>
</evidence>
<dbReference type="Gene3D" id="3.80.10.10">
    <property type="entry name" value="Ribonuclease Inhibitor"/>
    <property type="match status" value="1"/>
</dbReference>
<evidence type="ECO:0000313" key="10">
    <source>
        <dbReference type="Proteomes" id="UP000265566"/>
    </source>
</evidence>
<proteinExistence type="predicted"/>
<dbReference type="InterPro" id="IPR046956">
    <property type="entry name" value="RLP23-like"/>
</dbReference>
<keyword evidence="4 8" id="KW-1133">Transmembrane helix</keyword>
<evidence type="ECO:0000256" key="3">
    <source>
        <dbReference type="ARBA" id="ARBA00022729"/>
    </source>
</evidence>
<sequence>MSLEFLNFRYNYLTGIIPQRLINSPSLKVLNLQMNTFHVSLNLYGNHLEGHFPKSLSGCKKLEFLNLGSNKIDDNFPYWLHTMQDLKVLVLRDNKLHGPIVNLKNEHLFPSLIIFDISGNNFSGFISKAYLNFFEAMKNVTQVARDSSLQYLHESYKTYASGYSDSVTMGTKGSKMTLVKIPRNFVSIDLSRNRFEGEIPNAIGELHALRIRGLNLSHNRLTDHIPQSMGIIGSLVKYAFRSYSANNFRSEEKFGYGCGFVIGIGIGYFMFLIGKPRWLVMIIGGHPKRRVKMSYGKLYVLREFVRSGLRNMGCMHVYNFELVLW</sequence>
<dbReference type="Gramene" id="rna11162">
    <property type="protein sequence ID" value="RHN75015.1"/>
    <property type="gene ID" value="gene11162"/>
</dbReference>
<dbReference type="GO" id="GO:0016020">
    <property type="term" value="C:membrane"/>
    <property type="evidence" value="ECO:0007669"/>
    <property type="project" value="UniProtKB-SubCell"/>
</dbReference>
<reference evidence="10" key="1">
    <citation type="journal article" date="2018" name="Nat. Plants">
        <title>Whole-genome landscape of Medicago truncatula symbiotic genes.</title>
        <authorList>
            <person name="Pecrix Y."/>
            <person name="Staton S.E."/>
            <person name="Sallet E."/>
            <person name="Lelandais-Briere C."/>
            <person name="Moreau S."/>
            <person name="Carrere S."/>
            <person name="Blein T."/>
            <person name="Jardinaud M.F."/>
            <person name="Latrasse D."/>
            <person name="Zouine M."/>
            <person name="Zahm M."/>
            <person name="Kreplak J."/>
            <person name="Mayjonade B."/>
            <person name="Satge C."/>
            <person name="Perez M."/>
            <person name="Cauet S."/>
            <person name="Marande W."/>
            <person name="Chantry-Darmon C."/>
            <person name="Lopez-Roques C."/>
            <person name="Bouchez O."/>
            <person name="Berard A."/>
            <person name="Debelle F."/>
            <person name="Munos S."/>
            <person name="Bendahmane A."/>
            <person name="Berges H."/>
            <person name="Niebel A."/>
            <person name="Buitink J."/>
            <person name="Frugier F."/>
            <person name="Benhamed M."/>
            <person name="Crespi M."/>
            <person name="Gouzy J."/>
            <person name="Gamas P."/>
        </authorList>
    </citation>
    <scope>NUCLEOTIDE SEQUENCE [LARGE SCALE GENOMIC DNA]</scope>
    <source>
        <strain evidence="10">cv. Jemalong A17</strain>
    </source>
</reference>
<dbReference type="Proteomes" id="UP000265566">
    <property type="component" value="Chromosome 2"/>
</dbReference>
<organism evidence="9 10">
    <name type="scientific">Medicago truncatula</name>
    <name type="common">Barrel medic</name>
    <name type="synonym">Medicago tribuloides</name>
    <dbReference type="NCBI Taxonomy" id="3880"/>
    <lineage>
        <taxon>Eukaryota</taxon>
        <taxon>Viridiplantae</taxon>
        <taxon>Streptophyta</taxon>
        <taxon>Embryophyta</taxon>
        <taxon>Tracheophyta</taxon>
        <taxon>Spermatophyta</taxon>
        <taxon>Magnoliopsida</taxon>
        <taxon>eudicotyledons</taxon>
        <taxon>Gunneridae</taxon>
        <taxon>Pentapetalae</taxon>
        <taxon>rosids</taxon>
        <taxon>fabids</taxon>
        <taxon>Fabales</taxon>
        <taxon>Fabaceae</taxon>
        <taxon>Papilionoideae</taxon>
        <taxon>50 kb inversion clade</taxon>
        <taxon>NPAAA clade</taxon>
        <taxon>Hologalegina</taxon>
        <taxon>IRL clade</taxon>
        <taxon>Trifolieae</taxon>
        <taxon>Medicago</taxon>
    </lineage>
</organism>
<keyword evidence="6" id="KW-0675">Receptor</keyword>
<evidence type="ECO:0000256" key="1">
    <source>
        <dbReference type="ARBA" id="ARBA00004479"/>
    </source>
</evidence>
<comment type="caution">
    <text evidence="9">The sequence shown here is derived from an EMBL/GenBank/DDBJ whole genome shotgun (WGS) entry which is preliminary data.</text>
</comment>
<name>A0A396JF07_MEDTR</name>
<dbReference type="InterPro" id="IPR001611">
    <property type="entry name" value="Leu-rich_rpt"/>
</dbReference>
<evidence type="ECO:0000256" key="5">
    <source>
        <dbReference type="ARBA" id="ARBA00023136"/>
    </source>
</evidence>